<name>A0A059AV37_EUCGR</name>
<dbReference type="InParanoid" id="A0A059AV37"/>
<gene>
    <name evidence="1" type="ORF">EUGRSUZ_H00399</name>
</gene>
<evidence type="ECO:0000313" key="1">
    <source>
        <dbReference type="EMBL" id="KCW57629.1"/>
    </source>
</evidence>
<sequence>MLYHLDVQRKEEDPCRATRVLTKKGFFTLDFSTYHLILLPSSLACISMESQGGKPKSVLCRSNACFVHS</sequence>
<proteinExistence type="predicted"/>
<dbReference type="EMBL" id="KK198760">
    <property type="protein sequence ID" value="KCW57629.1"/>
    <property type="molecule type" value="Genomic_DNA"/>
</dbReference>
<organism evidence="1">
    <name type="scientific">Eucalyptus grandis</name>
    <name type="common">Flooded gum</name>
    <dbReference type="NCBI Taxonomy" id="71139"/>
    <lineage>
        <taxon>Eukaryota</taxon>
        <taxon>Viridiplantae</taxon>
        <taxon>Streptophyta</taxon>
        <taxon>Embryophyta</taxon>
        <taxon>Tracheophyta</taxon>
        <taxon>Spermatophyta</taxon>
        <taxon>Magnoliopsida</taxon>
        <taxon>eudicotyledons</taxon>
        <taxon>Gunneridae</taxon>
        <taxon>Pentapetalae</taxon>
        <taxon>rosids</taxon>
        <taxon>malvids</taxon>
        <taxon>Myrtales</taxon>
        <taxon>Myrtaceae</taxon>
        <taxon>Myrtoideae</taxon>
        <taxon>Eucalypteae</taxon>
        <taxon>Eucalyptus</taxon>
    </lineage>
</organism>
<dbReference type="AlphaFoldDB" id="A0A059AV37"/>
<reference evidence="1" key="1">
    <citation type="submission" date="2013-07" db="EMBL/GenBank/DDBJ databases">
        <title>The genome of Eucalyptus grandis.</title>
        <authorList>
            <person name="Schmutz J."/>
            <person name="Hayes R."/>
            <person name="Myburg A."/>
            <person name="Tuskan G."/>
            <person name="Grattapaglia D."/>
            <person name="Rokhsar D.S."/>
        </authorList>
    </citation>
    <scope>NUCLEOTIDE SEQUENCE</scope>
    <source>
        <tissue evidence="1">Leaf extractions</tissue>
    </source>
</reference>
<protein>
    <submittedName>
        <fullName evidence="1">Uncharacterized protein</fullName>
    </submittedName>
</protein>
<accession>A0A059AV37</accession>
<dbReference type="Gramene" id="KCW57629">
    <property type="protein sequence ID" value="KCW57629"/>
    <property type="gene ID" value="EUGRSUZ_H00399"/>
</dbReference>